<dbReference type="OrthoDB" id="2588189at2759"/>
<dbReference type="EMBL" id="NBSH01000002">
    <property type="protein sequence ID" value="ORX40054.1"/>
    <property type="molecule type" value="Genomic_DNA"/>
</dbReference>
<keyword evidence="2" id="KW-1133">Transmembrane helix</keyword>
<dbReference type="InParanoid" id="A0A1Y1URE2"/>
<gene>
    <name evidence="3" type="ORF">BD324DRAFT_616087</name>
</gene>
<evidence type="ECO:0000256" key="1">
    <source>
        <dbReference type="SAM" id="MobiDB-lite"/>
    </source>
</evidence>
<keyword evidence="2" id="KW-0812">Transmembrane</keyword>
<dbReference type="GeneID" id="33556597"/>
<sequence length="313" mass="34453">MTSLANYTIDDAQWATPPLLLGPGWNMLRTNGSNQFINQTQVDMITPHLHEFWNHSLSWTTTEGANTTIVFNGTDIWAYGMSGPDQGPYIALMDNEVVGRFTALAEETDFHYLLYAAHGLDGTKEHHLTLSNAQAGTSLAFDVALVTPAQVNSVPSALPSTAATSSSTKSLVIPTLQLQPPTMDQMIAAEEARLAKEWDPADLAQLAIPYTFHWSPSAYFVVVASALVGLLTIAFVAMFVLRVWKARRRKLRSEKVGTSYLTHRKPRPTTRIIEALKRGKISNPIPSDDGQSDYSTKKAGSSDGYREDSAHMW</sequence>
<keyword evidence="2" id="KW-0472">Membrane</keyword>
<evidence type="ECO:0000313" key="4">
    <source>
        <dbReference type="Proteomes" id="UP000193218"/>
    </source>
</evidence>
<dbReference type="RefSeq" id="XP_021873839.1">
    <property type="nucleotide sequence ID" value="XM_022014789.1"/>
</dbReference>
<evidence type="ECO:0000256" key="2">
    <source>
        <dbReference type="SAM" id="Phobius"/>
    </source>
</evidence>
<evidence type="ECO:0000313" key="3">
    <source>
        <dbReference type="EMBL" id="ORX40054.1"/>
    </source>
</evidence>
<name>A0A1Y1URE2_9TREE</name>
<dbReference type="Proteomes" id="UP000193218">
    <property type="component" value="Unassembled WGS sequence"/>
</dbReference>
<protein>
    <submittedName>
        <fullName evidence="3">Uncharacterized protein</fullName>
    </submittedName>
</protein>
<feature type="transmembrane region" description="Helical" evidence="2">
    <location>
        <begin position="218"/>
        <end position="244"/>
    </location>
</feature>
<proteinExistence type="predicted"/>
<keyword evidence="4" id="KW-1185">Reference proteome</keyword>
<accession>A0A1Y1URE2</accession>
<organism evidence="3 4">
    <name type="scientific">Kockovaella imperatae</name>
    <dbReference type="NCBI Taxonomy" id="4999"/>
    <lineage>
        <taxon>Eukaryota</taxon>
        <taxon>Fungi</taxon>
        <taxon>Dikarya</taxon>
        <taxon>Basidiomycota</taxon>
        <taxon>Agaricomycotina</taxon>
        <taxon>Tremellomycetes</taxon>
        <taxon>Tremellales</taxon>
        <taxon>Cuniculitremaceae</taxon>
        <taxon>Kockovaella</taxon>
    </lineage>
</organism>
<reference evidence="3 4" key="1">
    <citation type="submission" date="2017-03" db="EMBL/GenBank/DDBJ databases">
        <title>Widespread Adenine N6-methylation of Active Genes in Fungi.</title>
        <authorList>
            <consortium name="DOE Joint Genome Institute"/>
            <person name="Mondo S.J."/>
            <person name="Dannebaum R.O."/>
            <person name="Kuo R.C."/>
            <person name="Louie K.B."/>
            <person name="Bewick A.J."/>
            <person name="Labutti K."/>
            <person name="Haridas S."/>
            <person name="Kuo A."/>
            <person name="Salamov A."/>
            <person name="Ahrendt S.R."/>
            <person name="Lau R."/>
            <person name="Bowen B.P."/>
            <person name="Lipzen A."/>
            <person name="Sullivan W."/>
            <person name="Andreopoulos W.B."/>
            <person name="Clum A."/>
            <person name="Lindquist E."/>
            <person name="Daum C."/>
            <person name="Northen T.R."/>
            <person name="Ramamoorthy G."/>
            <person name="Schmitz R.J."/>
            <person name="Gryganskyi A."/>
            <person name="Culley D."/>
            <person name="Magnuson J."/>
            <person name="James T.Y."/>
            <person name="O'Malley M.A."/>
            <person name="Stajich J.E."/>
            <person name="Spatafora J.W."/>
            <person name="Visel A."/>
            <person name="Grigoriev I.V."/>
        </authorList>
    </citation>
    <scope>NUCLEOTIDE SEQUENCE [LARGE SCALE GENOMIC DNA]</scope>
    <source>
        <strain evidence="3 4">NRRL Y-17943</strain>
    </source>
</reference>
<dbReference type="AlphaFoldDB" id="A0A1Y1URE2"/>
<comment type="caution">
    <text evidence="3">The sequence shown here is derived from an EMBL/GenBank/DDBJ whole genome shotgun (WGS) entry which is preliminary data.</text>
</comment>
<dbReference type="Gene3D" id="2.60.120.260">
    <property type="entry name" value="Galactose-binding domain-like"/>
    <property type="match status" value="1"/>
</dbReference>
<feature type="compositionally biased region" description="Basic and acidic residues" evidence="1">
    <location>
        <begin position="304"/>
        <end position="313"/>
    </location>
</feature>
<feature type="region of interest" description="Disordered" evidence="1">
    <location>
        <begin position="281"/>
        <end position="313"/>
    </location>
</feature>